<keyword evidence="5 7" id="KW-0472">Membrane</keyword>
<proteinExistence type="inferred from homology"/>
<feature type="chain" id="PRO_5036497519" description="CASP-like protein" evidence="8">
    <location>
        <begin position="21"/>
        <end position="192"/>
    </location>
</feature>
<keyword evidence="3 8" id="KW-0732">Signal</keyword>
<organism evidence="9">
    <name type="scientific">Salvia splendens</name>
    <name type="common">Scarlet sage</name>
    <dbReference type="NCBI Taxonomy" id="180675"/>
    <lineage>
        <taxon>Eukaryota</taxon>
        <taxon>Viridiplantae</taxon>
        <taxon>Streptophyta</taxon>
        <taxon>Embryophyta</taxon>
        <taxon>Tracheophyta</taxon>
        <taxon>Spermatophyta</taxon>
        <taxon>Magnoliopsida</taxon>
        <taxon>eudicotyledons</taxon>
        <taxon>Gunneridae</taxon>
        <taxon>Pentapetalae</taxon>
        <taxon>asterids</taxon>
        <taxon>lamiids</taxon>
        <taxon>Lamiales</taxon>
        <taxon>Lamiaceae</taxon>
        <taxon>Nepetoideae</taxon>
        <taxon>Mentheae</taxon>
        <taxon>Salviinae</taxon>
        <taxon>Salvia</taxon>
        <taxon>Salvia subgen. Calosphace</taxon>
        <taxon>core Calosphace</taxon>
    </lineage>
</organism>
<feature type="signal peptide" evidence="8">
    <location>
        <begin position="1"/>
        <end position="20"/>
    </location>
</feature>
<protein>
    <recommendedName>
        <fullName evidence="11">CASP-like protein</fullName>
    </recommendedName>
</protein>
<keyword evidence="4 7" id="KW-1133">Transmembrane helix</keyword>
<evidence type="ECO:0008006" key="11">
    <source>
        <dbReference type="Google" id="ProtNLM"/>
    </source>
</evidence>
<dbReference type="InterPro" id="IPR052222">
    <property type="entry name" value="DESIGUAL"/>
</dbReference>
<evidence type="ECO:0000256" key="3">
    <source>
        <dbReference type="ARBA" id="ARBA00022729"/>
    </source>
</evidence>
<keyword evidence="10" id="KW-1185">Reference proteome</keyword>
<gene>
    <name evidence="9" type="ORF">SASPL_130005</name>
</gene>
<dbReference type="InterPro" id="IPR009606">
    <property type="entry name" value="DEAL/Modifying_wall_lignin1/2"/>
</dbReference>
<dbReference type="GO" id="GO:0012505">
    <property type="term" value="C:endomembrane system"/>
    <property type="evidence" value="ECO:0007669"/>
    <property type="project" value="UniProtKB-SubCell"/>
</dbReference>
<reference evidence="9" key="1">
    <citation type="submission" date="2018-01" db="EMBL/GenBank/DDBJ databases">
        <authorList>
            <person name="Mao J.F."/>
        </authorList>
    </citation>
    <scope>NUCLEOTIDE SEQUENCE</scope>
    <source>
        <strain evidence="9">Huo1</strain>
        <tissue evidence="9">Leaf</tissue>
    </source>
</reference>
<dbReference type="EMBL" id="PNBA02000011">
    <property type="protein sequence ID" value="KAG6407025.1"/>
    <property type="molecule type" value="Genomic_DNA"/>
</dbReference>
<comment type="caution">
    <text evidence="9">The sequence shown here is derived from an EMBL/GenBank/DDBJ whole genome shotgun (WGS) entry which is preliminary data.</text>
</comment>
<feature type="transmembrane region" description="Helical" evidence="7">
    <location>
        <begin position="122"/>
        <end position="142"/>
    </location>
</feature>
<evidence type="ECO:0000256" key="6">
    <source>
        <dbReference type="ARBA" id="ARBA00029467"/>
    </source>
</evidence>
<feature type="transmembrane region" description="Helical" evidence="7">
    <location>
        <begin position="36"/>
        <end position="59"/>
    </location>
</feature>
<evidence type="ECO:0000313" key="9">
    <source>
        <dbReference type="EMBL" id="KAG6407025.1"/>
    </source>
</evidence>
<sequence length="192" mass="20875">MVKSLDICICLFILALDIYAAVLGWEAEEAQNQKLGKFLDVFVCLFIVALDAVGGKLGLKAYDAEGQERHLKLWMIECKGPSHGAFVLGIGAASLLVIAHVIANSPCFVTMKTSSNKTLAKIFLVITWFVMLIGLGLLAFGIKSNHESSRESCSVKLVVVHVLKYGGYSCMVHAFFAVAYYATATSLFTWGD</sequence>
<reference evidence="9" key="2">
    <citation type="submission" date="2020-08" db="EMBL/GenBank/DDBJ databases">
        <title>Plant Genome Project.</title>
        <authorList>
            <person name="Zhang R.-G."/>
        </authorList>
    </citation>
    <scope>NUCLEOTIDE SEQUENCE</scope>
    <source>
        <strain evidence="9">Huo1</strain>
        <tissue evidence="9">Leaf</tissue>
    </source>
</reference>
<evidence type="ECO:0000256" key="5">
    <source>
        <dbReference type="ARBA" id="ARBA00023136"/>
    </source>
</evidence>
<feature type="transmembrane region" description="Helical" evidence="7">
    <location>
        <begin position="80"/>
        <end position="102"/>
    </location>
</feature>
<comment type="similarity">
    <text evidence="6">Belongs to the DESIGUAL family.</text>
</comment>
<accession>A0A8X8X3G2</accession>
<dbReference type="AlphaFoldDB" id="A0A8X8X3G2"/>
<evidence type="ECO:0000313" key="10">
    <source>
        <dbReference type="Proteomes" id="UP000298416"/>
    </source>
</evidence>
<evidence type="ECO:0000256" key="1">
    <source>
        <dbReference type="ARBA" id="ARBA00004127"/>
    </source>
</evidence>
<comment type="subcellular location">
    <subcellularLocation>
        <location evidence="1">Endomembrane system</location>
        <topology evidence="1">Multi-pass membrane protein</topology>
    </subcellularLocation>
</comment>
<evidence type="ECO:0000256" key="7">
    <source>
        <dbReference type="SAM" id="Phobius"/>
    </source>
</evidence>
<evidence type="ECO:0000256" key="8">
    <source>
        <dbReference type="SAM" id="SignalP"/>
    </source>
</evidence>
<name>A0A8X8X3G2_SALSN</name>
<evidence type="ECO:0000256" key="2">
    <source>
        <dbReference type="ARBA" id="ARBA00022692"/>
    </source>
</evidence>
<dbReference type="OrthoDB" id="1667348at2759"/>
<keyword evidence="2 7" id="KW-0812">Transmembrane</keyword>
<dbReference type="PANTHER" id="PTHR31769">
    <property type="entry name" value="OS07G0462200 PROTEIN-RELATED"/>
    <property type="match status" value="1"/>
</dbReference>
<evidence type="ECO:0000256" key="4">
    <source>
        <dbReference type="ARBA" id="ARBA00022989"/>
    </source>
</evidence>
<feature type="transmembrane region" description="Helical" evidence="7">
    <location>
        <begin position="162"/>
        <end position="182"/>
    </location>
</feature>
<dbReference type="Proteomes" id="UP000298416">
    <property type="component" value="Unassembled WGS sequence"/>
</dbReference>
<dbReference type="Pfam" id="PF06749">
    <property type="entry name" value="DUF1218"/>
    <property type="match status" value="1"/>
</dbReference>